<comment type="caution">
    <text evidence="9">The sequence shown here is derived from an EMBL/GenBank/DDBJ whole genome shotgun (WGS) entry which is preliminary data.</text>
</comment>
<reference evidence="9 10" key="1">
    <citation type="submission" date="2015-10" db="EMBL/GenBank/DDBJ databases">
        <title>Transcriptomic analysis of a linuron degrading triple-species bacterial consortium.</title>
        <authorList>
            <person name="Albers P."/>
        </authorList>
    </citation>
    <scope>NUCLEOTIDE SEQUENCE [LARGE SCALE GENOMIC DNA]</scope>
    <source>
        <strain evidence="9 10">WDL6</strain>
    </source>
</reference>
<dbReference type="RefSeq" id="WP_068461772.1">
    <property type="nucleotide sequence ID" value="NZ_LMTR01000058.1"/>
</dbReference>
<evidence type="ECO:0000256" key="5">
    <source>
        <dbReference type="ARBA" id="ARBA00022833"/>
    </source>
</evidence>
<dbReference type="InterPro" id="IPR011057">
    <property type="entry name" value="Mss4-like_sf"/>
</dbReference>
<gene>
    <name evidence="9" type="ORF">APY04_1838</name>
</gene>
<evidence type="ECO:0000256" key="3">
    <source>
        <dbReference type="ARBA" id="ARBA00012499"/>
    </source>
</evidence>
<evidence type="ECO:0000256" key="2">
    <source>
        <dbReference type="ARBA" id="ARBA00007174"/>
    </source>
</evidence>
<dbReference type="NCBIfam" id="TIGR00357">
    <property type="entry name" value="peptide-methionine (R)-S-oxide reductase MsrB"/>
    <property type="match status" value="1"/>
</dbReference>
<dbReference type="GO" id="GO:0005737">
    <property type="term" value="C:cytoplasm"/>
    <property type="evidence" value="ECO:0007669"/>
    <property type="project" value="TreeGrafter"/>
</dbReference>
<dbReference type="GO" id="GO:0030091">
    <property type="term" value="P:protein repair"/>
    <property type="evidence" value="ECO:0007669"/>
    <property type="project" value="InterPro"/>
</dbReference>
<evidence type="ECO:0000313" key="9">
    <source>
        <dbReference type="EMBL" id="KWT68388.1"/>
    </source>
</evidence>
<accession>A0A109BGI3</accession>
<proteinExistence type="inferred from homology"/>
<feature type="domain" description="MsrB" evidence="8">
    <location>
        <begin position="14"/>
        <end position="135"/>
    </location>
</feature>
<evidence type="ECO:0000313" key="10">
    <source>
        <dbReference type="Proteomes" id="UP000059074"/>
    </source>
</evidence>
<dbReference type="Proteomes" id="UP000059074">
    <property type="component" value="Unassembled WGS sequence"/>
</dbReference>
<comment type="catalytic activity">
    <reaction evidence="7">
        <text>L-methionyl-[protein] + [thioredoxin]-disulfide + H2O = L-methionyl-(R)-S-oxide-[protein] + [thioredoxin]-dithiol</text>
        <dbReference type="Rhea" id="RHEA:24164"/>
        <dbReference type="Rhea" id="RHEA-COMP:10698"/>
        <dbReference type="Rhea" id="RHEA-COMP:10700"/>
        <dbReference type="Rhea" id="RHEA-COMP:12313"/>
        <dbReference type="Rhea" id="RHEA-COMP:12314"/>
        <dbReference type="ChEBI" id="CHEBI:15377"/>
        <dbReference type="ChEBI" id="CHEBI:16044"/>
        <dbReference type="ChEBI" id="CHEBI:29950"/>
        <dbReference type="ChEBI" id="CHEBI:45764"/>
        <dbReference type="ChEBI" id="CHEBI:50058"/>
        <dbReference type="EC" id="1.8.4.12"/>
    </reaction>
</comment>
<organism evidence="9 10">
    <name type="scientific">Hyphomicrobium sulfonivorans</name>
    <dbReference type="NCBI Taxonomy" id="121290"/>
    <lineage>
        <taxon>Bacteria</taxon>
        <taxon>Pseudomonadati</taxon>
        <taxon>Pseudomonadota</taxon>
        <taxon>Alphaproteobacteria</taxon>
        <taxon>Hyphomicrobiales</taxon>
        <taxon>Hyphomicrobiaceae</taxon>
        <taxon>Hyphomicrobium</taxon>
    </lineage>
</organism>
<evidence type="ECO:0000256" key="7">
    <source>
        <dbReference type="ARBA" id="ARBA00048488"/>
    </source>
</evidence>
<dbReference type="Pfam" id="PF01641">
    <property type="entry name" value="SelR"/>
    <property type="match status" value="1"/>
</dbReference>
<keyword evidence="4" id="KW-0479">Metal-binding</keyword>
<evidence type="ECO:0000256" key="1">
    <source>
        <dbReference type="ARBA" id="ARBA00001947"/>
    </source>
</evidence>
<comment type="cofactor">
    <cofactor evidence="1">
        <name>Zn(2+)</name>
        <dbReference type="ChEBI" id="CHEBI:29105"/>
    </cofactor>
</comment>
<evidence type="ECO:0000256" key="6">
    <source>
        <dbReference type="ARBA" id="ARBA00023002"/>
    </source>
</evidence>
<dbReference type="EMBL" id="LMTR01000058">
    <property type="protein sequence ID" value="KWT68388.1"/>
    <property type="molecule type" value="Genomic_DNA"/>
</dbReference>
<dbReference type="PANTHER" id="PTHR10173:SF57">
    <property type="entry name" value="PEPTIDE-METHIONINE (R)-S-OXIDE REDUCTASE"/>
    <property type="match status" value="1"/>
</dbReference>
<dbReference type="GO" id="GO:0033743">
    <property type="term" value="F:peptide-methionine (R)-S-oxide reductase activity"/>
    <property type="evidence" value="ECO:0007669"/>
    <property type="project" value="UniProtKB-EC"/>
</dbReference>
<dbReference type="AlphaFoldDB" id="A0A109BGI3"/>
<dbReference type="GO" id="GO:0006979">
    <property type="term" value="P:response to oxidative stress"/>
    <property type="evidence" value="ECO:0007669"/>
    <property type="project" value="InterPro"/>
</dbReference>
<dbReference type="STRING" id="121290.APY04_1838"/>
<dbReference type="SUPFAM" id="SSF51316">
    <property type="entry name" value="Mss4-like"/>
    <property type="match status" value="1"/>
</dbReference>
<evidence type="ECO:0000259" key="8">
    <source>
        <dbReference type="PROSITE" id="PS51790"/>
    </source>
</evidence>
<dbReference type="InterPro" id="IPR028427">
    <property type="entry name" value="Met_Sox_Rdtase_MsrB"/>
</dbReference>
<dbReference type="GO" id="GO:0046872">
    <property type="term" value="F:metal ion binding"/>
    <property type="evidence" value="ECO:0007669"/>
    <property type="project" value="UniProtKB-KW"/>
</dbReference>
<evidence type="ECO:0000256" key="4">
    <source>
        <dbReference type="ARBA" id="ARBA00022723"/>
    </source>
</evidence>
<dbReference type="PROSITE" id="PS51790">
    <property type="entry name" value="MSRB"/>
    <property type="match status" value="1"/>
</dbReference>
<dbReference type="InterPro" id="IPR002579">
    <property type="entry name" value="Met_Sox_Rdtase_MsrB_dom"/>
</dbReference>
<dbReference type="PANTHER" id="PTHR10173">
    <property type="entry name" value="METHIONINE SULFOXIDE REDUCTASE"/>
    <property type="match status" value="1"/>
</dbReference>
<sequence length="142" mass="15926">MTKSKSKFEIEKTPEEWRRELDPEQFRILREHGTERAGTSPLDANYDEGTYQCAGCGHPLFASETKFNAGCGWPSFYRPLGNAVGDSVDRRYFMVRTEIHCRRCGGHLGHVFRDGPAPTGLRFCINGVALKFIPAGSNPDTE</sequence>
<keyword evidence="5" id="KW-0862">Zinc</keyword>
<dbReference type="PATRIC" id="fig|121290.4.peg.163"/>
<keyword evidence="10" id="KW-1185">Reference proteome</keyword>
<dbReference type="EC" id="1.8.4.12" evidence="3"/>
<name>A0A109BGI3_HYPSL</name>
<protein>
    <recommendedName>
        <fullName evidence="3">peptide-methionine (R)-S-oxide reductase</fullName>
        <ecNumber evidence="3">1.8.4.12</ecNumber>
    </recommendedName>
</protein>
<dbReference type="Gene3D" id="2.170.150.20">
    <property type="entry name" value="Peptide methionine sulfoxide reductase"/>
    <property type="match status" value="1"/>
</dbReference>
<comment type="similarity">
    <text evidence="2">Belongs to the MsrB Met sulfoxide reductase family.</text>
</comment>
<dbReference type="FunFam" id="2.170.150.20:FF:000001">
    <property type="entry name" value="Peptide methionine sulfoxide reductase MsrB"/>
    <property type="match status" value="1"/>
</dbReference>
<keyword evidence="6 9" id="KW-0560">Oxidoreductase</keyword>